<evidence type="ECO:0000313" key="11">
    <source>
        <dbReference type="Proteomes" id="UP000000305"/>
    </source>
</evidence>
<evidence type="ECO:0000313" key="10">
    <source>
        <dbReference type="EMBL" id="EFX85591.1"/>
    </source>
</evidence>
<dbReference type="InterPro" id="IPR002893">
    <property type="entry name" value="Znf_MYND"/>
</dbReference>
<evidence type="ECO:0000256" key="1">
    <source>
        <dbReference type="ARBA" id="ARBA00022723"/>
    </source>
</evidence>
<dbReference type="Gene3D" id="6.10.140.2220">
    <property type="match status" value="1"/>
</dbReference>
<dbReference type="Proteomes" id="UP000000305">
    <property type="component" value="Unassembled WGS sequence"/>
</dbReference>
<dbReference type="EMBL" id="GL732532">
    <property type="protein sequence ID" value="EFX85591.1"/>
    <property type="molecule type" value="Genomic_DNA"/>
</dbReference>
<sequence>MISPTRCQPLENFPLYYPFGSTRVRNVLKYFKDQSSGEKTNSKTTQVLFLGSGDMRETLQATTAEHVHNFHFHLNDSCPSIVARNIMILKILSAQGFDPNKEEDFSFLWDVWYNTEWPEITRKRFLIVLNDLLDEKLPENVIVPDPNHYKSLKKIWKVWHTISSRSQSESEMLLCEAKKKRSELLVTSHEFTVNPPRNSDEKITHAKAYSRAVHEITQYLMKRNAIGDLEDSVGRIIEQEFQAFYKRGNCRFKNELKTVCINPTFLNPDTEQWQVHYSSCPFLGYLPLSQEELITSVKDKILLPTCQKILKNTVDSYRSRVADIQVFFHLEDALEFCFTDANKFDVIDCSNLVDRVGLANLLNAASGKLSNNPGAILFTVSRGWTEFAPTVEMYVEHVLCCPLRMIPTIYGFKLNEHVELGSPCPPSLHFAVPANLSWQKAIPFQNVVMSSSSTLTDFLNKLAQKCFVGERFPNPSQVLSYQMALSERHHFSPLTFHYIVSSMRQRLGGDHWIKYALLLEISPLFNMTRSTSEAWEKGLGILKMTAEIPINSINRDALKVLIPQLGLATFRLALMPCSPSTSHFIHGITRKYTNITFSGTIGSYIIDNFSLEINEKSEKIVATFLITSDHNLPEVYSGYVIESVNHCPVLSFGSLKSMLTETFHLPYPFSRPVPSPVFVPSPGVSFMKVASCTECEHQFKLKIIFNCNETVTGLTLSTDQLLPCKSAHQVTLSLNQPSKSNSLTLSFPYPILVPGLSCTLHLKDRFIDLILKKGWWEPWPVEFQSNEEWKWNVDSFKPWKHYVSRSIPEVDCTALSFHLQSQFNLDFKLNGPRPRDVSPVIEPSHWNLRAEQLHEKEALQSLRKRLKSLLFDPATEDRECFGIQTIDKSSTTDWCILVFIHKPLLTSPLGSPIRLLTVIDKQTANVLMKQKMLNEETYAKGYNGTIGCITGKMAKMISVEPYELLLWNLILRLNSTKIVPGSEQTRLLPSGMNSSWLFASFMSPLYADAPVNPNSIRAVLSALADENRCGACKKVPQTPKRCSRCRSIVYCSVECQRTKMLRTPVRRSVVENYPLYYPFGITRFRNILKDLNCGIGFNDGIKMLFLGCGDLRNTLQATANENAKGFLISLNDNNPSILARNITILKILSDKSFNPEKEEDLSFLWDVWYNAEWPELTRIRFLVVLRDILDGQLPKNVSVPDTKQLQSLKQVWSSWLATCSGDESKLTSFKQEIKKERSTFVLKEYNIWIGELLDLARSNFSTAVDEIAKHLHEDNFVGIEELPNPVMQKNRDEVRRFFATGNCRLQSETRVVCVNPTMLDPTTLRWEVHFLITPFDGYLSLTKEEFEISANDNLLVRSCQKILKKFVISYRSRIRAVKISVHLEDFLEFCYGNTNQFDVIDCSNLPDPIGLANVINAATSRLSDNEQSTLFTQSVKWKDVGDTVEKYVEGSLCVPLNMVPTIYGLRLDNHVELGASAILNLRRRRTHPVSLRWKKAPSLRNVSLAPSPLLDRCLDQIADKCFDILFPRRMVRPQPGDNCGMMLYTALTYDYIVSSMIQRVGGDNWFNEERRCKDWICGLFDLAKRTTKAWKNGRPVLKLTAHADIPFRPLKGTPVLRLILIPCSVFNESMAFKDNYDLSGPGNHMIDNFQFEIKKNRNGKETVSLSFLLVPDHGLEKSHLAFLMDLSDGFPTYIFKALKFMQTETFVEPHPFAAKIPAHSAASVTGQSPMMTVKSCIESEDQYLLRIDISCSDNVSGLAVSTNQRKPCESAHEVTVSLSQPIDLEPLSMTFPFPILVDGVRATLHRKDHFINLVLKKAVLEPWPHEFQAEHTKWNADRLNLWAEKQVMVEHDSGIARPSLSSSCMNSSMLHLLCQFKLPQVETPSLLKKTPLNLVRCIIRGIFQRFTSRKAARTNFVRIYLKGLSAENPDWYLRVHKPIRTSPEGSPMLIISAFDSKLAKTLETQQEASKLKAGKNFSRVFPVLKPEETMTVEAETSESLELFRYVLRLNSLKISPITWQKYNLHLGEDSPWLATFLSPLYLDSPSMYGDINEESSENEDSETCCLIYVVLMSLRSTIGYFATWDTNMTDLCDY</sequence>
<evidence type="ECO:0000256" key="2">
    <source>
        <dbReference type="ARBA" id="ARBA00022771"/>
    </source>
</evidence>
<gene>
    <name evidence="10" type="ORF">DAPPUDRAFT_237740</name>
</gene>
<proteinExistence type="predicted"/>
<dbReference type="SUPFAM" id="SSF144232">
    <property type="entry name" value="HIT/MYND zinc finger-like"/>
    <property type="match status" value="1"/>
</dbReference>
<dbReference type="Pfam" id="PF14737">
    <property type="entry name" value="DUF4470"/>
    <property type="match status" value="2"/>
</dbReference>
<dbReference type="GO" id="GO:0003677">
    <property type="term" value="F:DNA binding"/>
    <property type="evidence" value="ECO:0007669"/>
    <property type="project" value="UniProtKB-KW"/>
</dbReference>
<dbReference type="GO" id="GO:0005634">
    <property type="term" value="C:nucleus"/>
    <property type="evidence" value="ECO:0000318"/>
    <property type="project" value="GO_Central"/>
</dbReference>
<evidence type="ECO:0000256" key="4">
    <source>
        <dbReference type="ARBA" id="ARBA00023015"/>
    </source>
</evidence>
<evidence type="ECO:0000256" key="6">
    <source>
        <dbReference type="ARBA" id="ARBA00023163"/>
    </source>
</evidence>
<evidence type="ECO:0000256" key="5">
    <source>
        <dbReference type="ARBA" id="ARBA00023125"/>
    </source>
</evidence>
<keyword evidence="1" id="KW-0479">Metal-binding</keyword>
<dbReference type="STRING" id="6669.E9G5R3"/>
<evidence type="ECO:0000256" key="3">
    <source>
        <dbReference type="ARBA" id="ARBA00022833"/>
    </source>
</evidence>
<dbReference type="HOGENOM" id="CLU_232476_0_0_1"/>
<accession>E9G5R3</accession>
<dbReference type="eggNOG" id="ENOG502S2D3">
    <property type="taxonomic scope" value="Eukaryota"/>
</dbReference>
<evidence type="ECO:0000259" key="8">
    <source>
        <dbReference type="Pfam" id="PF01753"/>
    </source>
</evidence>
<organism evidence="10 11">
    <name type="scientific">Daphnia pulex</name>
    <name type="common">Water flea</name>
    <dbReference type="NCBI Taxonomy" id="6669"/>
    <lineage>
        <taxon>Eukaryota</taxon>
        <taxon>Metazoa</taxon>
        <taxon>Ecdysozoa</taxon>
        <taxon>Arthropoda</taxon>
        <taxon>Crustacea</taxon>
        <taxon>Branchiopoda</taxon>
        <taxon>Diplostraca</taxon>
        <taxon>Cladocera</taxon>
        <taxon>Anomopoda</taxon>
        <taxon>Daphniidae</taxon>
        <taxon>Daphnia</taxon>
    </lineage>
</organism>
<keyword evidence="5" id="KW-0238">DNA-binding</keyword>
<keyword evidence="7" id="KW-0539">Nucleus</keyword>
<evidence type="ECO:0008006" key="12">
    <source>
        <dbReference type="Google" id="ProtNLM"/>
    </source>
</evidence>
<dbReference type="PANTHER" id="PTHR10237:SF1">
    <property type="entry name" value="DEFORMED EPIDERMAL AUTOREGULATORY FACTOR 1 HOMOLOG"/>
    <property type="match status" value="1"/>
</dbReference>
<dbReference type="GO" id="GO:0006357">
    <property type="term" value="P:regulation of transcription by RNA polymerase II"/>
    <property type="evidence" value="ECO:0000318"/>
    <property type="project" value="GO_Central"/>
</dbReference>
<dbReference type="GO" id="GO:0000981">
    <property type="term" value="F:DNA-binding transcription factor activity, RNA polymerase II-specific"/>
    <property type="evidence" value="ECO:0000318"/>
    <property type="project" value="GO_Central"/>
</dbReference>
<dbReference type="PANTHER" id="PTHR10237">
    <property type="entry name" value="DEFORMED EPIDERMAL AUTOREGULATORY FACTOR 1 HOMOLOG SUPPRESSIN"/>
    <property type="match status" value="1"/>
</dbReference>
<keyword evidence="4" id="KW-0805">Transcription regulation</keyword>
<feature type="domain" description="DUF4470" evidence="9">
    <location>
        <begin position="1078"/>
        <end position="1173"/>
    </location>
</feature>
<reference evidence="10 11" key="1">
    <citation type="journal article" date="2011" name="Science">
        <title>The ecoresponsive genome of Daphnia pulex.</title>
        <authorList>
            <person name="Colbourne J.K."/>
            <person name="Pfrender M.E."/>
            <person name="Gilbert D."/>
            <person name="Thomas W.K."/>
            <person name="Tucker A."/>
            <person name="Oakley T.H."/>
            <person name="Tokishita S."/>
            <person name="Aerts A."/>
            <person name="Arnold G.J."/>
            <person name="Basu M.K."/>
            <person name="Bauer D.J."/>
            <person name="Caceres C.E."/>
            <person name="Carmel L."/>
            <person name="Casola C."/>
            <person name="Choi J.H."/>
            <person name="Detter J.C."/>
            <person name="Dong Q."/>
            <person name="Dusheyko S."/>
            <person name="Eads B.D."/>
            <person name="Frohlich T."/>
            <person name="Geiler-Samerotte K.A."/>
            <person name="Gerlach D."/>
            <person name="Hatcher P."/>
            <person name="Jogdeo S."/>
            <person name="Krijgsveld J."/>
            <person name="Kriventseva E.V."/>
            <person name="Kultz D."/>
            <person name="Laforsch C."/>
            <person name="Lindquist E."/>
            <person name="Lopez J."/>
            <person name="Manak J.R."/>
            <person name="Muller J."/>
            <person name="Pangilinan J."/>
            <person name="Patwardhan R.P."/>
            <person name="Pitluck S."/>
            <person name="Pritham E.J."/>
            <person name="Rechtsteiner A."/>
            <person name="Rho M."/>
            <person name="Rogozin I.B."/>
            <person name="Sakarya O."/>
            <person name="Salamov A."/>
            <person name="Schaack S."/>
            <person name="Shapiro H."/>
            <person name="Shiga Y."/>
            <person name="Skalitzky C."/>
            <person name="Smith Z."/>
            <person name="Souvorov A."/>
            <person name="Sung W."/>
            <person name="Tang Z."/>
            <person name="Tsuchiya D."/>
            <person name="Tu H."/>
            <person name="Vos H."/>
            <person name="Wang M."/>
            <person name="Wolf Y.I."/>
            <person name="Yamagata H."/>
            <person name="Yamada T."/>
            <person name="Ye Y."/>
            <person name="Shaw J.R."/>
            <person name="Andrews J."/>
            <person name="Crease T.J."/>
            <person name="Tang H."/>
            <person name="Lucas S.M."/>
            <person name="Robertson H.M."/>
            <person name="Bork P."/>
            <person name="Koonin E.V."/>
            <person name="Zdobnov E.M."/>
            <person name="Grigoriev I.V."/>
            <person name="Lynch M."/>
            <person name="Boore J.L."/>
        </authorList>
    </citation>
    <scope>NUCLEOTIDE SEQUENCE [LARGE SCALE GENOMIC DNA]</scope>
</reference>
<dbReference type="InterPro" id="IPR027974">
    <property type="entry name" value="DUF4470"/>
</dbReference>
<evidence type="ECO:0000256" key="7">
    <source>
        <dbReference type="ARBA" id="ARBA00023242"/>
    </source>
</evidence>
<feature type="domain" description="DUF4470" evidence="9">
    <location>
        <begin position="18"/>
        <end position="117"/>
    </location>
</feature>
<keyword evidence="11" id="KW-1185">Reference proteome</keyword>
<protein>
    <recommendedName>
        <fullName evidence="12">MYND-type domain-containing protein</fullName>
    </recommendedName>
</protein>
<dbReference type="KEGG" id="dpx:DAPPUDRAFT_237740"/>
<dbReference type="InterPro" id="IPR024119">
    <property type="entry name" value="TF_DEAF-1"/>
</dbReference>
<keyword evidence="2" id="KW-0863">Zinc-finger</keyword>
<dbReference type="PhylomeDB" id="E9G5R3"/>
<keyword evidence="6" id="KW-0804">Transcription</keyword>
<evidence type="ECO:0000259" key="9">
    <source>
        <dbReference type="Pfam" id="PF14737"/>
    </source>
</evidence>
<keyword evidence="3" id="KW-0862">Zinc</keyword>
<dbReference type="GO" id="GO:0008270">
    <property type="term" value="F:zinc ion binding"/>
    <property type="evidence" value="ECO:0007669"/>
    <property type="project" value="UniProtKB-KW"/>
</dbReference>
<dbReference type="OrthoDB" id="10023235at2759"/>
<dbReference type="Pfam" id="PF01753">
    <property type="entry name" value="zf-MYND"/>
    <property type="match status" value="1"/>
</dbReference>
<feature type="domain" description="MYND-type" evidence="8">
    <location>
        <begin position="1029"/>
        <end position="1059"/>
    </location>
</feature>
<name>E9G5R3_DAPPU</name>
<dbReference type="InParanoid" id="E9G5R3"/>